<dbReference type="GO" id="GO:0046790">
    <property type="term" value="F:virion binding"/>
    <property type="evidence" value="ECO:0007669"/>
    <property type="project" value="UniProtKB-ARBA"/>
</dbReference>
<dbReference type="Pfam" id="PF01826">
    <property type="entry name" value="TIL"/>
    <property type="match status" value="1"/>
</dbReference>
<evidence type="ECO:0000256" key="7">
    <source>
        <dbReference type="ARBA" id="ARBA00054401"/>
    </source>
</evidence>
<reference evidence="14" key="2">
    <citation type="submission" date="2025-09" db="UniProtKB">
        <authorList>
            <consortium name="Ensembl"/>
        </authorList>
    </citation>
    <scope>IDENTIFICATION</scope>
</reference>
<evidence type="ECO:0000256" key="6">
    <source>
        <dbReference type="ARBA" id="ARBA00023180"/>
    </source>
</evidence>
<name>A0A8C8VPE9_9SAUR</name>
<dbReference type="InterPro" id="IPR001846">
    <property type="entry name" value="VWF_type-D"/>
</dbReference>
<keyword evidence="6" id="KW-0325">Glycoprotein</keyword>
<dbReference type="PROSITE" id="PS01208">
    <property type="entry name" value="VWFC_1"/>
    <property type="match status" value="2"/>
</dbReference>
<dbReference type="Pfam" id="PF00094">
    <property type="entry name" value="VWD"/>
    <property type="match status" value="5"/>
</dbReference>
<dbReference type="SMART" id="SM00215">
    <property type="entry name" value="VWC_out"/>
    <property type="match status" value="3"/>
</dbReference>
<evidence type="ECO:0000313" key="14">
    <source>
        <dbReference type="Ensembl" id="ENSPCEP00000022927.1"/>
    </source>
</evidence>
<dbReference type="InterPro" id="IPR002919">
    <property type="entry name" value="TIL_dom"/>
</dbReference>
<dbReference type="GO" id="GO:0002281">
    <property type="term" value="P:macrophage activation involved in immune response"/>
    <property type="evidence" value="ECO:0007669"/>
    <property type="project" value="UniProtKB-ARBA"/>
</dbReference>
<organism evidence="14 15">
    <name type="scientific">Pelusios castaneus</name>
    <name type="common">West African mud turtle</name>
    <dbReference type="NCBI Taxonomy" id="367368"/>
    <lineage>
        <taxon>Eukaryota</taxon>
        <taxon>Metazoa</taxon>
        <taxon>Chordata</taxon>
        <taxon>Craniata</taxon>
        <taxon>Vertebrata</taxon>
        <taxon>Euteleostomi</taxon>
        <taxon>Archelosauria</taxon>
        <taxon>Testudinata</taxon>
        <taxon>Testudines</taxon>
        <taxon>Pleurodira</taxon>
        <taxon>Pelomedusidae</taxon>
        <taxon>Pelusios</taxon>
    </lineage>
</organism>
<dbReference type="InterPro" id="IPR050780">
    <property type="entry name" value="Mucin_vWF_Thrombospondin_sf"/>
</dbReference>
<comment type="caution">
    <text evidence="9">Lacks conserved residue(s) required for the propagation of feature annotation.</text>
</comment>
<keyword evidence="10" id="KW-0812">Transmembrane</keyword>
<dbReference type="Ensembl" id="ENSPCET00000023691.1">
    <property type="protein sequence ID" value="ENSPCEP00000022927.1"/>
    <property type="gene ID" value="ENSPCEG00000017466.1"/>
</dbReference>
<dbReference type="FunFam" id="2.10.25.10:FF:000414">
    <property type="entry name" value="von Willebrand factor"/>
    <property type="match status" value="1"/>
</dbReference>
<feature type="disulfide bond" evidence="9">
    <location>
        <begin position="1658"/>
        <end position="1707"/>
    </location>
</feature>
<evidence type="ECO:0000259" key="12">
    <source>
        <dbReference type="PROSITE" id="PS50184"/>
    </source>
</evidence>
<dbReference type="SMART" id="SM00214">
    <property type="entry name" value="VWC"/>
    <property type="match status" value="4"/>
</dbReference>
<evidence type="ECO:0000259" key="11">
    <source>
        <dbReference type="PROSITE" id="PS01225"/>
    </source>
</evidence>
<dbReference type="CDD" id="cd19941">
    <property type="entry name" value="TIL"/>
    <property type="match status" value="2"/>
</dbReference>
<dbReference type="PROSITE" id="PS51233">
    <property type="entry name" value="VWFD"/>
    <property type="match status" value="4"/>
</dbReference>
<feature type="domain" description="VWFC" evidence="12">
    <location>
        <begin position="1457"/>
        <end position="1517"/>
    </location>
</feature>
<keyword evidence="15" id="KW-1185">Reference proteome</keyword>
<comment type="subcellular location">
    <subcellularLocation>
        <location evidence="1">Secreted</location>
    </subcellularLocation>
</comment>
<dbReference type="PROSITE" id="PS01225">
    <property type="entry name" value="CTCK_2"/>
    <property type="match status" value="1"/>
</dbReference>
<dbReference type="SMART" id="SM00041">
    <property type="entry name" value="CT"/>
    <property type="match status" value="1"/>
</dbReference>
<evidence type="ECO:0000256" key="5">
    <source>
        <dbReference type="ARBA" id="ARBA00023157"/>
    </source>
</evidence>
<dbReference type="InterPro" id="IPR058753">
    <property type="entry name" value="TIL_OTOGL_Mucin"/>
</dbReference>
<feature type="transmembrane region" description="Helical" evidence="10">
    <location>
        <begin position="7"/>
        <end position="28"/>
    </location>
</feature>
<dbReference type="InterPro" id="IPR001007">
    <property type="entry name" value="VWF_dom"/>
</dbReference>
<feature type="domain" description="VWFD" evidence="13">
    <location>
        <begin position="337"/>
        <end position="490"/>
    </location>
</feature>
<dbReference type="SMART" id="SM00832">
    <property type="entry name" value="C8"/>
    <property type="match status" value="4"/>
</dbReference>
<keyword evidence="4" id="KW-0677">Repeat</keyword>
<feature type="domain" description="VWFD" evidence="13">
    <location>
        <begin position="781"/>
        <end position="944"/>
    </location>
</feature>
<comment type="function">
    <text evidence="7">Ovomucin, the glycoprotein responsible for the gel properties of egg white, is composed for 2 subunits, alpha-ovomucin/MUC5B and beta-ovomucin/MUC6.</text>
</comment>
<accession>A0A8C8VPE9</accession>
<dbReference type="GO" id="GO:0031012">
    <property type="term" value="C:extracellular matrix"/>
    <property type="evidence" value="ECO:0007669"/>
    <property type="project" value="TreeGrafter"/>
</dbReference>
<evidence type="ECO:0000313" key="15">
    <source>
        <dbReference type="Proteomes" id="UP000694393"/>
    </source>
</evidence>
<dbReference type="FunFam" id="2.10.25.10:FF:000153">
    <property type="entry name" value="MUC5B isoform 1"/>
    <property type="match status" value="1"/>
</dbReference>
<evidence type="ECO:0000259" key="13">
    <source>
        <dbReference type="PROSITE" id="PS51233"/>
    </source>
</evidence>
<feature type="disulfide bond" evidence="9">
    <location>
        <begin position="1669"/>
        <end position="1723"/>
    </location>
</feature>
<dbReference type="PANTHER" id="PTHR11339:SF408">
    <property type="entry name" value="MUCIN-5B"/>
    <property type="match status" value="1"/>
</dbReference>
<feature type="domain" description="VWFC" evidence="12">
    <location>
        <begin position="1579"/>
        <end position="1636"/>
    </location>
</feature>
<dbReference type="FunFam" id="2.10.25.10:FF:000674">
    <property type="entry name" value="Mucin-2"/>
    <property type="match status" value="1"/>
</dbReference>
<dbReference type="Proteomes" id="UP000694393">
    <property type="component" value="Unplaced"/>
</dbReference>
<dbReference type="SUPFAM" id="SSF57567">
    <property type="entry name" value="Serine protease inhibitors"/>
    <property type="match status" value="3"/>
</dbReference>
<dbReference type="Pfam" id="PF08742">
    <property type="entry name" value="C8"/>
    <property type="match status" value="4"/>
</dbReference>
<keyword evidence="3" id="KW-0732">Signal</keyword>
<dbReference type="Pfam" id="PF23244">
    <property type="entry name" value="VWF"/>
    <property type="match status" value="1"/>
</dbReference>
<feature type="domain" description="VWFD" evidence="13">
    <location>
        <begin position="40"/>
        <end position="214"/>
    </location>
</feature>
<evidence type="ECO:0000256" key="9">
    <source>
        <dbReference type="PROSITE-ProRule" id="PRU00039"/>
    </source>
</evidence>
<dbReference type="Pfam" id="PF25962">
    <property type="entry name" value="TIL_OTOGL_Mucin"/>
    <property type="match status" value="1"/>
</dbReference>
<dbReference type="Gene3D" id="2.10.25.10">
    <property type="entry name" value="Laminin"/>
    <property type="match status" value="3"/>
</dbReference>
<reference evidence="14" key="1">
    <citation type="submission" date="2025-08" db="UniProtKB">
        <authorList>
            <consortium name="Ensembl"/>
        </authorList>
    </citation>
    <scope>IDENTIFICATION</scope>
</reference>
<sequence>MESTYCIYKLFTLTGDFFFFFFCLISLFQSAAFNPAHTGHMCSTWGNFHFKTFDGDIFHFPGLCNYVFASHCHAAYEDFNIQIQRTMVENAPTINHITMKLDGAVLEMEKNVVVVDGKRVQLPYSQSGILAEGRSMYVKVTAKMGLVFIWNEDGSILVGMNSRCFREDNICRKILTGPEFSECNTLVEVREYITSCEHDLCHCGQSKTAFCICNTFGEYSRQCVHAGGKPLNWRTPERCPKTCPFNMQYQECGSPCTDTCSNTERSLTCEDHCMDGCFCPPGTVFDDITRAGCIPFLECSCTYNGILYAPGKSYRDPYHSCTCSGGKWNCKETPRHGSCTIEGGSHISTFDEKRYNFHGDCTYVLSKLCENGTFAVLGELRPCGLTDTETCLKTITLSINGGQTVTNVTIFRPSTFFIIVETNFGHQLEIQLVPIMQVFVRLDPSYKGQTCGLCGNFNNLQTDDFKVMSGVVEGTGAAFANTWKTNADCLNFKNSFENPCALSVENEKYAQHWCGLLTNKTGRFANCHSTVVPDDYHKNCLFDTCNCEKSEDCLCAALSSYVRACAAKGIQLEGWRTDVCCNSCPKSLSYSYDIRSYQSTCRSLSEPDVTSNIRFIPVDGCTCEEGTYMDEYGKCVPAGKCPCYYKGSPISSGEAVHKDGLLCACTRGKLSCIGSVNQMPVCAPPMVYFDCRNITAGTTGAECQKSCQTLDMQCYSTQCMSGCMCPSGLVANGNGSCITEEECPCMHNEATYQPGEEIKVDCNTCVCKNRMWVCTHEQCLGTCAVYGDGHYITFDEKRFNFNGVCDYTLVQDHCGKNSIVDGSFRVVTENIPCGSTGTTCSKSIKIFLQEHLEVVKRTNGMQMPYQIRYMGMYLVIETNNGLILMWDKKTSIFIKLSPDFKGQVCGLCGNYDGKAINDFTTRSQSVVGDVVEFGNSWKMSLACPDANSTKDPCSINPYRKAWSQKQCSIIISEVFTTCHSQVDPTKYYEACVADACACNTGGDCECFCTAVAAYAQACSEFGVCVAWRTPSICPMFCDYYNSKGGCEWHYKPCGAPCMKTCRNPSGSCLHMLQGLEGCYPNCPGNKPYFNENEMKCVDTCGCYDAEGNYHEPGISFYSWDNCQIVLVPPAPVEKITCASGLPPVKVYDETGCNYHYECDCVCTGWSNSDYMTFDGIHYTFHDNCTYVLMKQIVPKHNFSILIDNYFCEVPDRLPCTRSIIVNYNSMEIVLISQKHQEERNKVKLNRFSKPINGGFSKDGLSVANAGKNMVVVISDIKSHIAFNGFTFRVKIPFNMFGHNTEGQCGTCSNDKVDECRMPNGKIISSCSEMASSWKVEDENKPHCEGAPTPVPPVMPTTPVPCNSTSLLCELILIFAECHNFVLPGMFYKSCISSSCHVASEAIPCKSLEMYASLCAFDGACVDWRSKTQGKCRNYLEKNSYDHKHQRTVNINILTFLQPGARWTSNCQECVCDPFSVTVQCKPLTCQTPETRMCEKEGFIPVPVLTPEDPCCPEIECSKYRMCNTIALCCPLGNSVSLMFWHLLCSQNCIKLSPYTISLQTVDFLKIFAQTEWSLFGLSQTGMSVPMDACKTCTCSSEVDPASNRNLLQCEPVHCDTACPLGYEYMMKDGECCGECIQVACTIKLNNNTNSVVIQHNECESSEPVELTFCEGVCVSSSVYSFETQQMQHKCTCCQELKSHKREVTLTCRNGTSMNYDYVYVEQCQFVFHCPLLFI</sequence>
<keyword evidence="2" id="KW-0964">Secreted</keyword>
<keyword evidence="10" id="KW-1133">Transmembrane helix</keyword>
<proteinExistence type="predicted"/>
<dbReference type="PANTHER" id="PTHR11339">
    <property type="entry name" value="EXTRACELLULAR MATRIX GLYCOPROTEIN RELATED"/>
    <property type="match status" value="1"/>
</dbReference>
<evidence type="ECO:0000256" key="2">
    <source>
        <dbReference type="ARBA" id="ARBA00022525"/>
    </source>
</evidence>
<feature type="domain" description="CTCK" evidence="11">
    <location>
        <begin position="1635"/>
        <end position="1730"/>
    </location>
</feature>
<evidence type="ECO:0000256" key="3">
    <source>
        <dbReference type="ARBA" id="ARBA00022729"/>
    </source>
</evidence>
<keyword evidence="5 9" id="KW-1015">Disulfide bond</keyword>
<evidence type="ECO:0000256" key="4">
    <source>
        <dbReference type="ARBA" id="ARBA00022737"/>
    </source>
</evidence>
<evidence type="ECO:0000256" key="1">
    <source>
        <dbReference type="ARBA" id="ARBA00004613"/>
    </source>
</evidence>
<dbReference type="InterPro" id="IPR036084">
    <property type="entry name" value="Ser_inhib-like_sf"/>
</dbReference>
<dbReference type="InterPro" id="IPR006207">
    <property type="entry name" value="Cys_knot_C"/>
</dbReference>
<protein>
    <submittedName>
        <fullName evidence="14">Uncharacterized protein</fullName>
    </submittedName>
</protein>
<feature type="domain" description="VWFD" evidence="13">
    <location>
        <begin position="1160"/>
        <end position="1344"/>
    </location>
</feature>
<dbReference type="GO" id="GO:0030299">
    <property type="term" value="P:intestinal cholesterol absorption"/>
    <property type="evidence" value="ECO:0007669"/>
    <property type="project" value="UniProtKB-ARBA"/>
</dbReference>
<dbReference type="SMART" id="SM00216">
    <property type="entry name" value="VWD"/>
    <property type="match status" value="4"/>
</dbReference>
<evidence type="ECO:0000256" key="8">
    <source>
        <dbReference type="ARBA" id="ARBA00063950"/>
    </source>
</evidence>
<dbReference type="InterPro" id="IPR014853">
    <property type="entry name" value="VWF/SSPO/ZAN-like_Cys-rich_dom"/>
</dbReference>
<dbReference type="GO" id="GO:0042632">
    <property type="term" value="P:cholesterol homeostasis"/>
    <property type="evidence" value="ECO:0007669"/>
    <property type="project" value="UniProtKB-ARBA"/>
</dbReference>
<dbReference type="PROSITE" id="PS50184">
    <property type="entry name" value="VWFC_2"/>
    <property type="match status" value="2"/>
</dbReference>
<comment type="subunit">
    <text evidence="8">Homomultimer; disulfide-linked. The N- and C-terminus mediate their assembly into higher order structures to form filaments. The CTCK domains of two polypeptides associate in the endoplasmic reticulum to generate intermolecularly disulfide-bonded dimers. These dimers progress to the Golgi apparatus, which is a more acidic environment than the endoplasmic reticulum. Under acidic conditions, the N-termini form non-covalent intermolecular interactions that juxtapose assemblies from different CTCK-linked dimers to produce long, disulfide-linked polymers that remain highly compact until secretion.</text>
</comment>
<evidence type="ECO:0000256" key="10">
    <source>
        <dbReference type="SAM" id="Phobius"/>
    </source>
</evidence>
<keyword evidence="10" id="KW-0472">Membrane</keyword>
<dbReference type="GO" id="GO:0005615">
    <property type="term" value="C:extracellular space"/>
    <property type="evidence" value="ECO:0007669"/>
    <property type="project" value="TreeGrafter"/>
</dbReference>